<evidence type="ECO:0000256" key="2">
    <source>
        <dbReference type="SAM" id="SignalP"/>
    </source>
</evidence>
<keyword evidence="2" id="KW-0732">Signal</keyword>
<dbReference type="PANTHER" id="PTHR43283:SF7">
    <property type="entry name" value="BETA-LACTAMASE-RELATED DOMAIN-CONTAINING PROTEIN"/>
    <property type="match status" value="1"/>
</dbReference>
<reference evidence="5" key="1">
    <citation type="journal article" date="2019" name="Int. J. Syst. Evol. Microbiol.">
        <title>The Global Catalogue of Microorganisms (GCM) 10K type strain sequencing project: providing services to taxonomists for standard genome sequencing and annotation.</title>
        <authorList>
            <consortium name="The Broad Institute Genomics Platform"/>
            <consortium name="The Broad Institute Genome Sequencing Center for Infectious Disease"/>
            <person name="Wu L."/>
            <person name="Ma J."/>
        </authorList>
    </citation>
    <scope>NUCLEOTIDE SEQUENCE [LARGE SCALE GENOMIC DNA]</scope>
    <source>
        <strain evidence="5">KCTC 42986</strain>
    </source>
</reference>
<proteinExistence type="predicted"/>
<feature type="compositionally biased region" description="Polar residues" evidence="1">
    <location>
        <begin position="356"/>
        <end position="367"/>
    </location>
</feature>
<dbReference type="EC" id="3.-.-.-" evidence="4"/>
<dbReference type="Proteomes" id="UP001595530">
    <property type="component" value="Unassembled WGS sequence"/>
</dbReference>
<dbReference type="InterPro" id="IPR050789">
    <property type="entry name" value="Diverse_Enzym_Activities"/>
</dbReference>
<comment type="caution">
    <text evidence="4">The sequence shown here is derived from an EMBL/GenBank/DDBJ whole genome shotgun (WGS) entry which is preliminary data.</text>
</comment>
<evidence type="ECO:0000259" key="3">
    <source>
        <dbReference type="Pfam" id="PF00144"/>
    </source>
</evidence>
<gene>
    <name evidence="4" type="ORF">ACFOFO_20140</name>
</gene>
<dbReference type="Pfam" id="PF00144">
    <property type="entry name" value="Beta-lactamase"/>
    <property type="match status" value="1"/>
</dbReference>
<name>A0ABV7F558_9BURK</name>
<organism evidence="4 5">
    <name type="scientific">Undibacterium arcticum</name>
    <dbReference type="NCBI Taxonomy" id="1762892"/>
    <lineage>
        <taxon>Bacteria</taxon>
        <taxon>Pseudomonadati</taxon>
        <taxon>Pseudomonadota</taxon>
        <taxon>Betaproteobacteria</taxon>
        <taxon>Burkholderiales</taxon>
        <taxon>Oxalobacteraceae</taxon>
        <taxon>Undibacterium</taxon>
    </lineage>
</organism>
<protein>
    <submittedName>
        <fullName evidence="4">Serine hydrolase domain-containing protein</fullName>
        <ecNumber evidence="4">3.-.-.-</ecNumber>
    </submittedName>
</protein>
<dbReference type="Gene3D" id="3.40.710.10">
    <property type="entry name" value="DD-peptidase/beta-lactamase superfamily"/>
    <property type="match status" value="1"/>
</dbReference>
<feature type="region of interest" description="Disordered" evidence="1">
    <location>
        <begin position="356"/>
        <end position="398"/>
    </location>
</feature>
<keyword evidence="4" id="KW-0378">Hydrolase</keyword>
<dbReference type="InterPro" id="IPR001466">
    <property type="entry name" value="Beta-lactam-related"/>
</dbReference>
<keyword evidence="5" id="KW-1185">Reference proteome</keyword>
<dbReference type="PANTHER" id="PTHR43283">
    <property type="entry name" value="BETA-LACTAMASE-RELATED"/>
    <property type="match status" value="1"/>
</dbReference>
<dbReference type="GO" id="GO:0016787">
    <property type="term" value="F:hydrolase activity"/>
    <property type="evidence" value="ECO:0007669"/>
    <property type="project" value="UniProtKB-KW"/>
</dbReference>
<accession>A0ABV7F558</accession>
<feature type="chain" id="PRO_5045495010" evidence="2">
    <location>
        <begin position="17"/>
        <end position="398"/>
    </location>
</feature>
<sequence length="398" mass="43696">MTSLLLATACAGPVLAANTAEPVSALAASASELPRAWPEQVGVDSRQLVRLSEWIRKENLDVRSLLVIKDGKLIFERYSKGLTRDHNYELYSITKGVTALSAGILMNEGRLSLDDKVSTTIAKFRPDLKDSLADKKAIELRHLLAMSSGLFYDFKPKDDPIYYGAPDRLKLAANTSPKIAPGKEFEYTDVNPIFAAAMVSAAAGMPVEKYAEEKLFKPLAMKNYAWDRADKTGLVSAGWGLRLRPVDMAKIGLLVMDGGKWQGQQIVPAAWIKQMATPKAARDFGYYLWLNHIVETEPELDMMGFKGQFISVLPKRNTVVVMTSMLPIEGGLRNAKNVRIFRDIVNDFIIPATDNKTTPSEAAQQALQHELKLSAQSQGNPGVAADPTDTPRNSTASN</sequence>
<dbReference type="SUPFAM" id="SSF56601">
    <property type="entry name" value="beta-lactamase/transpeptidase-like"/>
    <property type="match status" value="1"/>
</dbReference>
<feature type="signal peptide" evidence="2">
    <location>
        <begin position="1"/>
        <end position="16"/>
    </location>
</feature>
<dbReference type="InterPro" id="IPR012338">
    <property type="entry name" value="Beta-lactam/transpept-like"/>
</dbReference>
<dbReference type="RefSeq" id="WP_390332667.1">
    <property type="nucleotide sequence ID" value="NZ_JBHRTP010000072.1"/>
</dbReference>
<feature type="domain" description="Beta-lactamase-related" evidence="3">
    <location>
        <begin position="64"/>
        <end position="325"/>
    </location>
</feature>
<evidence type="ECO:0000313" key="4">
    <source>
        <dbReference type="EMBL" id="MFC3110243.1"/>
    </source>
</evidence>
<evidence type="ECO:0000313" key="5">
    <source>
        <dbReference type="Proteomes" id="UP001595530"/>
    </source>
</evidence>
<evidence type="ECO:0000256" key="1">
    <source>
        <dbReference type="SAM" id="MobiDB-lite"/>
    </source>
</evidence>
<dbReference type="EMBL" id="JBHRTP010000072">
    <property type="protein sequence ID" value="MFC3110243.1"/>
    <property type="molecule type" value="Genomic_DNA"/>
</dbReference>